<organism evidence="9 10">
    <name type="scientific">Rhodamnia argentea</name>
    <dbReference type="NCBI Taxonomy" id="178133"/>
    <lineage>
        <taxon>Eukaryota</taxon>
        <taxon>Viridiplantae</taxon>
        <taxon>Streptophyta</taxon>
        <taxon>Embryophyta</taxon>
        <taxon>Tracheophyta</taxon>
        <taxon>Spermatophyta</taxon>
        <taxon>Magnoliopsida</taxon>
        <taxon>eudicotyledons</taxon>
        <taxon>Gunneridae</taxon>
        <taxon>Pentapetalae</taxon>
        <taxon>rosids</taxon>
        <taxon>malvids</taxon>
        <taxon>Myrtales</taxon>
        <taxon>Myrtaceae</taxon>
        <taxon>Myrtoideae</taxon>
        <taxon>Myrteae</taxon>
        <taxon>Australasian group</taxon>
        <taxon>Rhodamnia</taxon>
    </lineage>
</organism>
<evidence type="ECO:0000256" key="3">
    <source>
        <dbReference type="ARBA" id="ARBA00013266"/>
    </source>
</evidence>
<sequence length="411" mass="44503">MLSNIGTRFPEKISVSMRSLVVAPSSSCVCKASPGFSLETRFSVRNHLRSLREALSLPPSPSSSSQTRPPSLPNSDMAACVDQTGRFYRDPSSGEHRYNLKFANLCRPRISSPLSSIPVSQNRGKTTDTIKVAECHDQDEDKEDVWLRMREEARSDVSGEPILSNYYESSILSQDSLESALASQLSIKLSNSSLSWGTLYELLHGVLSEDREIVKSVKEDLRAVHDRDPACVTYVHCFLNFKGFLACQAHRVAHKLWSQGRQVIALVIQTRVSEAFAVDIHPGAKLGRGLLFDHATGLVVGETAVIGNNVSILHNVTLGGTGKVCGDRHPKIGDGVLIGAGTCILGSIEIGDGAKIGAGSVVLKDVPPRTTAVGNPARLVGGKENPVRLDDIPSLTMDHTSHISEWSDYVI</sequence>
<dbReference type="SUPFAM" id="SSF51161">
    <property type="entry name" value="Trimeric LpxA-like enzymes"/>
    <property type="match status" value="1"/>
</dbReference>
<dbReference type="PANTHER" id="PTHR42811">
    <property type="entry name" value="SERINE ACETYLTRANSFERASE"/>
    <property type="match status" value="1"/>
</dbReference>
<reference evidence="9" key="1">
    <citation type="submission" date="2025-05" db="UniProtKB">
        <authorList>
            <consortium name="RefSeq"/>
        </authorList>
    </citation>
    <scope>NUCLEOTIDE SEQUENCE [LARGE SCALE GENOMIC DNA]</scope>
</reference>
<evidence type="ECO:0000313" key="10">
    <source>
        <dbReference type="RefSeq" id="XP_048131169.1"/>
    </source>
</evidence>
<keyword evidence="6" id="KW-0012">Acyltransferase</keyword>
<dbReference type="InterPro" id="IPR018357">
    <property type="entry name" value="Hexapep_transf_CS"/>
</dbReference>
<keyword evidence="4" id="KW-0028">Amino-acid biosynthesis</keyword>
<dbReference type="RefSeq" id="XP_048131169.1">
    <property type="nucleotide sequence ID" value="XM_048275212.1"/>
</dbReference>
<dbReference type="EC" id="2.3.1.30" evidence="3"/>
<dbReference type="CDD" id="cd03354">
    <property type="entry name" value="LbH_SAT"/>
    <property type="match status" value="1"/>
</dbReference>
<comment type="pathway">
    <text evidence="1">Amino-acid biosynthesis; L-cysteine biosynthesis; L-cysteine from L-serine: step 1/2.</text>
</comment>
<dbReference type="Gene3D" id="2.160.10.10">
    <property type="entry name" value="Hexapeptide repeat proteins"/>
    <property type="match status" value="1"/>
</dbReference>
<keyword evidence="5" id="KW-0808">Transferase</keyword>
<comment type="similarity">
    <text evidence="2">Belongs to the transferase hexapeptide repeat family.</text>
</comment>
<dbReference type="NCBIfam" id="TIGR01172">
    <property type="entry name" value="cysE"/>
    <property type="match status" value="1"/>
</dbReference>
<proteinExistence type="inferred from homology"/>
<feature type="domain" description="Serine acetyltransferase N-terminal" evidence="8">
    <location>
        <begin position="145"/>
        <end position="249"/>
    </location>
</feature>
<reference evidence="10" key="2">
    <citation type="submission" date="2025-08" db="UniProtKB">
        <authorList>
            <consortium name="RefSeq"/>
        </authorList>
    </citation>
    <scope>IDENTIFICATION</scope>
    <source>
        <tissue evidence="10">Leaf</tissue>
    </source>
</reference>
<evidence type="ECO:0000256" key="2">
    <source>
        <dbReference type="ARBA" id="ARBA00007274"/>
    </source>
</evidence>
<dbReference type="SMART" id="SM00971">
    <property type="entry name" value="SATase_N"/>
    <property type="match status" value="1"/>
</dbReference>
<dbReference type="NCBIfam" id="NF041874">
    <property type="entry name" value="EPS_EpsC"/>
    <property type="match status" value="1"/>
</dbReference>
<dbReference type="Pfam" id="PF00132">
    <property type="entry name" value="Hexapep"/>
    <property type="match status" value="1"/>
</dbReference>
<evidence type="ECO:0000256" key="4">
    <source>
        <dbReference type="ARBA" id="ARBA00022605"/>
    </source>
</evidence>
<evidence type="ECO:0000259" key="8">
    <source>
        <dbReference type="SMART" id="SM00971"/>
    </source>
</evidence>
<feature type="region of interest" description="Disordered" evidence="7">
    <location>
        <begin position="54"/>
        <end position="76"/>
    </location>
</feature>
<accession>A0ABM3H3K7</accession>
<protein>
    <recommendedName>
        <fullName evidence="3">serine O-acetyltransferase</fullName>
        <ecNumber evidence="3">2.3.1.30</ecNumber>
    </recommendedName>
</protein>
<evidence type="ECO:0000256" key="5">
    <source>
        <dbReference type="ARBA" id="ARBA00022679"/>
    </source>
</evidence>
<dbReference type="Gene3D" id="1.10.3130.10">
    <property type="entry name" value="serine acetyltransferase, domain 1"/>
    <property type="match status" value="1"/>
</dbReference>
<evidence type="ECO:0000256" key="6">
    <source>
        <dbReference type="ARBA" id="ARBA00023315"/>
    </source>
</evidence>
<dbReference type="InterPro" id="IPR011004">
    <property type="entry name" value="Trimer_LpxA-like_sf"/>
</dbReference>
<name>A0ABM3H3K7_9MYRT</name>
<dbReference type="Proteomes" id="UP000827889">
    <property type="component" value="Chromosome 2"/>
</dbReference>
<evidence type="ECO:0000256" key="1">
    <source>
        <dbReference type="ARBA" id="ARBA00004876"/>
    </source>
</evidence>
<dbReference type="Pfam" id="PF06426">
    <property type="entry name" value="SATase_N"/>
    <property type="match status" value="1"/>
</dbReference>
<feature type="compositionally biased region" description="Low complexity" evidence="7">
    <location>
        <begin position="54"/>
        <end position="69"/>
    </location>
</feature>
<dbReference type="InterPro" id="IPR010493">
    <property type="entry name" value="Ser_AcTrfase_N"/>
</dbReference>
<dbReference type="PROSITE" id="PS00101">
    <property type="entry name" value="HEXAPEP_TRANSFERASES"/>
    <property type="match status" value="1"/>
</dbReference>
<evidence type="ECO:0000256" key="7">
    <source>
        <dbReference type="SAM" id="MobiDB-lite"/>
    </source>
</evidence>
<dbReference type="GeneID" id="115730404"/>
<evidence type="ECO:0000313" key="9">
    <source>
        <dbReference type="Proteomes" id="UP000827889"/>
    </source>
</evidence>
<dbReference type="InterPro" id="IPR042122">
    <property type="entry name" value="Ser_AcTrfase_N_sf"/>
</dbReference>
<dbReference type="InterPro" id="IPR001451">
    <property type="entry name" value="Hexapep"/>
</dbReference>
<dbReference type="InterPro" id="IPR045304">
    <property type="entry name" value="LbH_SAT"/>
</dbReference>
<dbReference type="InterPro" id="IPR005881">
    <property type="entry name" value="Ser_O-AcTrfase"/>
</dbReference>
<gene>
    <name evidence="10" type="primary">LOC115730404</name>
</gene>
<dbReference type="InterPro" id="IPR053376">
    <property type="entry name" value="Serine_acetyltransferase"/>
</dbReference>
<keyword evidence="9" id="KW-1185">Reference proteome</keyword>